<dbReference type="PANTHER" id="PTHR19353:SF19">
    <property type="entry name" value="DELTA(5) FATTY ACID DESATURASE C-RELATED"/>
    <property type="match status" value="1"/>
</dbReference>
<keyword evidence="1" id="KW-0812">Transmembrane</keyword>
<evidence type="ECO:0000259" key="2">
    <source>
        <dbReference type="Pfam" id="PF00487"/>
    </source>
</evidence>
<dbReference type="Proteomes" id="UP000202440">
    <property type="component" value="Chromosome"/>
</dbReference>
<name>A0A222FKR4_9GAMM</name>
<proteinExistence type="predicted"/>
<evidence type="ECO:0000313" key="3">
    <source>
        <dbReference type="EMBL" id="ASP39370.1"/>
    </source>
</evidence>
<feature type="transmembrane region" description="Helical" evidence="1">
    <location>
        <begin position="99"/>
        <end position="116"/>
    </location>
</feature>
<accession>A0A222FKR4</accession>
<dbReference type="GO" id="GO:0016717">
    <property type="term" value="F:oxidoreductase activity, acting on paired donors, with oxidation of a pair of donors resulting in the reduction of molecular oxygen to two molecules of water"/>
    <property type="evidence" value="ECO:0007669"/>
    <property type="project" value="TreeGrafter"/>
</dbReference>
<dbReference type="GO" id="GO:0016020">
    <property type="term" value="C:membrane"/>
    <property type="evidence" value="ECO:0007669"/>
    <property type="project" value="TreeGrafter"/>
</dbReference>
<evidence type="ECO:0000313" key="4">
    <source>
        <dbReference type="Proteomes" id="UP000202440"/>
    </source>
</evidence>
<reference evidence="3 4" key="1">
    <citation type="submission" date="2017-07" db="EMBL/GenBank/DDBJ databases">
        <title>Annotated genome sequence of Bacterioplanes sanyensis isolated from Red Sea.</title>
        <authorList>
            <person name="Rehman Z.U."/>
        </authorList>
    </citation>
    <scope>NUCLEOTIDE SEQUENCE [LARGE SCALE GENOMIC DNA]</scope>
    <source>
        <strain evidence="3 4">NV9</strain>
    </source>
</reference>
<dbReference type="EMBL" id="CP022530">
    <property type="protein sequence ID" value="ASP39370.1"/>
    <property type="molecule type" value="Genomic_DNA"/>
</dbReference>
<feature type="transmembrane region" description="Helical" evidence="1">
    <location>
        <begin position="122"/>
        <end position="140"/>
    </location>
</feature>
<gene>
    <name evidence="3" type="ORF">CHH28_12110</name>
</gene>
<dbReference type="CDD" id="cd03506">
    <property type="entry name" value="Delta6-FADS-like"/>
    <property type="match status" value="1"/>
</dbReference>
<dbReference type="PANTHER" id="PTHR19353">
    <property type="entry name" value="FATTY ACID DESATURASE 2"/>
    <property type="match status" value="1"/>
</dbReference>
<dbReference type="Pfam" id="PF00487">
    <property type="entry name" value="FA_desaturase"/>
    <property type="match status" value="1"/>
</dbReference>
<dbReference type="InterPro" id="IPR012171">
    <property type="entry name" value="Fatty_acid_desaturase"/>
</dbReference>
<feature type="transmembrane region" description="Helical" evidence="1">
    <location>
        <begin position="152"/>
        <end position="171"/>
    </location>
</feature>
<dbReference type="KEGG" id="bsan:CHH28_12110"/>
<feature type="transmembrane region" description="Helical" evidence="1">
    <location>
        <begin position="215"/>
        <end position="238"/>
    </location>
</feature>
<organism evidence="3 4">
    <name type="scientific">Bacterioplanes sanyensis</name>
    <dbReference type="NCBI Taxonomy" id="1249553"/>
    <lineage>
        <taxon>Bacteria</taxon>
        <taxon>Pseudomonadati</taxon>
        <taxon>Pseudomonadota</taxon>
        <taxon>Gammaproteobacteria</taxon>
        <taxon>Oceanospirillales</taxon>
        <taxon>Oceanospirillaceae</taxon>
        <taxon>Bacterioplanes</taxon>
    </lineage>
</organism>
<feature type="transmembrane region" description="Helical" evidence="1">
    <location>
        <begin position="284"/>
        <end position="305"/>
    </location>
</feature>
<dbReference type="GO" id="GO:0008610">
    <property type="term" value="P:lipid biosynthetic process"/>
    <property type="evidence" value="ECO:0007669"/>
    <property type="project" value="UniProtKB-ARBA"/>
</dbReference>
<keyword evidence="1" id="KW-0472">Membrane</keyword>
<feature type="domain" description="Fatty acid desaturase" evidence="2">
    <location>
        <begin position="123"/>
        <end position="375"/>
    </location>
</feature>
<dbReference type="InterPro" id="IPR005804">
    <property type="entry name" value="FA_desaturase_dom"/>
</dbReference>
<keyword evidence="4" id="KW-1185">Reference proteome</keyword>
<keyword evidence="1" id="KW-1133">Transmembrane helix</keyword>
<evidence type="ECO:0000256" key="1">
    <source>
        <dbReference type="SAM" id="Phobius"/>
    </source>
</evidence>
<sequence length="423" mass="48415">MRLTLDAPFAAGWGCPPGNFASYSACKIANTRSCLCTSVSKCVAYGAITITNTIKADAMNVQFPPSDRRFYQQLSQQVQHMLEQQGEAKTGNRQLWHKALIITAIYVASYLGLLLVEPANSLFWLLHGVATALVGFNIMHDGAHASFSKIAWVNRCAALTFNVIGSHRFYWAQKHNRSHHSFTNVMGVDEDIDAFGLIRMSPHQAHHGFHRYQHLYVWLLYPFTSLFWFFVLDYKAYYREKIATRQYSQSQTWHDHVEFWASKITYLLVYLWLPAQLLGWQTTLLGFLLMHFVLGTLFAVVFQLAHVVEQAEFPAPNQNGVLPYDWAHHQLATTVDFAPNSRWLTWALGGLNFQLEHHLFPRISHVHYPAIHRLLCQCQQAGQLSIKQYPTLGQAIQGHYRHLRQLGHANTPELVSNHYTAPQ</sequence>
<dbReference type="AlphaFoldDB" id="A0A222FKR4"/>
<protein>
    <submittedName>
        <fullName evidence="3">Acyl-CoA desaturase</fullName>
    </submittedName>
</protein>